<dbReference type="Proteomes" id="UP000288943">
    <property type="component" value="Chromosome"/>
</dbReference>
<accession>A0A410X468</accession>
<proteinExistence type="predicted"/>
<evidence type="ECO:0000313" key="5">
    <source>
        <dbReference type="EMBL" id="QAV21399.1"/>
    </source>
</evidence>
<evidence type="ECO:0000313" key="6">
    <source>
        <dbReference type="Proteomes" id="UP000288943"/>
    </source>
</evidence>
<dbReference type="OrthoDB" id="2698423at2"/>
<dbReference type="InterPro" id="IPR017853">
    <property type="entry name" value="GH"/>
</dbReference>
<dbReference type="AlphaFoldDB" id="A0A410X468"/>
<keyword evidence="7" id="KW-1185">Reference proteome</keyword>
<evidence type="ECO:0000313" key="4">
    <source>
        <dbReference type="EMBL" id="MCY9598074.1"/>
    </source>
</evidence>
<dbReference type="InterPro" id="IPR029062">
    <property type="entry name" value="Class_I_gatase-like"/>
</dbReference>
<evidence type="ECO:0000256" key="1">
    <source>
        <dbReference type="ARBA" id="ARBA00022801"/>
    </source>
</evidence>
<keyword evidence="1 5" id="KW-0378">Hydrolase</keyword>
<sequence length="1099" mass="122156">MSVNQPVVVFYDPSFPISTADQTAVKTGRQAVPVLKEEVRQPDSAAGLTDAAGAALQTDTLAGIGNFVSADGLAEALNEAAGGCFVNLHAPYFPKAAWPAILGFLSRGGSLISVGGAPFKHPVRREGGEWHVEAEQTAYHQELHIHEALRVDASSAAELSASDTVPLLAGQESLFSVADTWNLVPHVTKTSDLPHQMGSAGPMSTQIYPLLKGTTAEGREVSAPVVLWENSRGKFEGSRWLFVNQPLRAQFWEQGGAAALKQWTEFCAAGVTELWLKPNYASYEAGERPQLTLQTQRMTRVNGAGRVKKAENWTFSITVEHESTSDRWTCELQQEVTGEFGLVRIPVPLDIRSGLYRVECRAESASGEIRNLRQGFWGLDAGLLAEGRPIGRDRDYFIQDGRPLPVVGMTYMTSDVARKFLFLPNAAVWDRDMAQMARAGINWIRTGIWTAYRNIMQVDGHVSEDVLRAIDAFLMTAKKHGLQVTFTFFSFTPETWEGVNPYLDPQSVEAQKRFIRSIVSRHRNTKNVDWDLINEPSMFEPEKIFSDGPRSCRDPFEKAAFIEWLRERHGSVEALQERWNMSPEQLPDFAAAVVPEAEEINFDVQDMHRGKKGTRWLDYCLFSMDMHNRWAKELYETIKEQCPDHLVTVGQDEALGAQRPSPFFYEEAVDYTTVHSWWLNDQLLWDGIFAKTADKPNLVQETGIMYVETPDGRAKRTETELRNLLERKYAYAFATGGAGAVHWIWNTNFYMDNANESHIGALRADGTEKPEADVSYDFGTFMAGIRDLFRERKLEDIVAVFPYSNDFSNRKLAFDATTRLTRVLAYQLNQPFRAASEYHLDALEQGPVKLILLPSAHNVDDQAMAELVEFVKRTGAVLLATGPLGIDAYWRETARLDDVLGSGKLANVRREEMLSIGGSLQPVSFGQRRIAETVKEIRLNDAGKEGRIGAGAATGAATGVTGQEASSPQGDAVVDIPLGKGRLIWSPLPVELNERTEAVAELYRYALEAAGCESGLEWRRGGNLPGVYGRKISFKEGSLFVFVSEFAWDAPVEVKDTETGTVYSFLLEKERSVLFATDSAGKLLAVYRPDEVQIGVGSE</sequence>
<protein>
    <submittedName>
        <fullName evidence="4">Beta-galactosidase</fullName>
        <ecNumber evidence="4">3.2.1.23</ecNumber>
    </submittedName>
    <submittedName>
        <fullName evidence="5">Glycoside hydrolase</fullName>
    </submittedName>
</protein>
<gene>
    <name evidence="4" type="ORF">M5X16_20165</name>
    <name evidence="5" type="ORF">PC41400_28500</name>
</gene>
<feature type="domain" description="Glycoside hydrolase family 42 N-terminal" evidence="3">
    <location>
        <begin position="556"/>
        <end position="679"/>
    </location>
</feature>
<dbReference type="RefSeq" id="WP_042234316.1">
    <property type="nucleotide sequence ID" value="NZ_CP026520.1"/>
</dbReference>
<dbReference type="Proteomes" id="UP001527202">
    <property type="component" value="Unassembled WGS sequence"/>
</dbReference>
<dbReference type="EMBL" id="JAMDMJ010000027">
    <property type="protein sequence ID" value="MCY9598074.1"/>
    <property type="molecule type" value="Genomic_DNA"/>
</dbReference>
<dbReference type="EC" id="3.2.1.23" evidence="4"/>
<dbReference type="GO" id="GO:0009341">
    <property type="term" value="C:beta-galactosidase complex"/>
    <property type="evidence" value="ECO:0007669"/>
    <property type="project" value="InterPro"/>
</dbReference>
<evidence type="ECO:0000256" key="2">
    <source>
        <dbReference type="ARBA" id="ARBA00023295"/>
    </source>
</evidence>
<dbReference type="CDD" id="cd03143">
    <property type="entry name" value="A4_beta-galactosidase_middle_domain"/>
    <property type="match status" value="1"/>
</dbReference>
<dbReference type="EMBL" id="CP026520">
    <property type="protein sequence ID" value="QAV21399.1"/>
    <property type="molecule type" value="Genomic_DNA"/>
</dbReference>
<dbReference type="GO" id="GO:0004565">
    <property type="term" value="F:beta-galactosidase activity"/>
    <property type="evidence" value="ECO:0007669"/>
    <property type="project" value="UniProtKB-EC"/>
</dbReference>
<evidence type="ECO:0000259" key="3">
    <source>
        <dbReference type="Pfam" id="PF02449"/>
    </source>
</evidence>
<dbReference type="GeneID" id="95378735"/>
<reference evidence="4 7" key="2">
    <citation type="submission" date="2022-05" db="EMBL/GenBank/DDBJ databases">
        <title>Genome Sequencing of Bee-Associated Microbes.</title>
        <authorList>
            <person name="Dunlap C."/>
        </authorList>
    </citation>
    <scope>NUCLEOTIDE SEQUENCE [LARGE SCALE GENOMIC DNA]</scope>
    <source>
        <strain evidence="4 7">NRRL B-23120</strain>
    </source>
</reference>
<evidence type="ECO:0000313" key="7">
    <source>
        <dbReference type="Proteomes" id="UP001527202"/>
    </source>
</evidence>
<dbReference type="GO" id="GO:0005975">
    <property type="term" value="P:carbohydrate metabolic process"/>
    <property type="evidence" value="ECO:0007669"/>
    <property type="project" value="InterPro"/>
</dbReference>
<keyword evidence="2 4" id="KW-0326">Glycosidase</keyword>
<dbReference type="InterPro" id="IPR013529">
    <property type="entry name" value="Glyco_hydro_42_N"/>
</dbReference>
<dbReference type="KEGG" id="pchi:PC41400_28500"/>
<reference evidence="5 6" key="1">
    <citation type="submission" date="2018-01" db="EMBL/GenBank/DDBJ databases">
        <title>The whole genome sequencing and assembly of Paenibacillus chitinolyticus KCCM 41400 strain.</title>
        <authorList>
            <person name="Kim J.-Y."/>
            <person name="Park M.-K."/>
            <person name="Lee Y.-J."/>
            <person name="Yi H."/>
            <person name="Bahn Y.-S."/>
            <person name="Kim J.F."/>
            <person name="Lee D.-W."/>
        </authorList>
    </citation>
    <scope>NUCLEOTIDE SEQUENCE [LARGE SCALE GENOMIC DNA]</scope>
    <source>
        <strain evidence="5 6">KCCM 41400</strain>
    </source>
</reference>
<dbReference type="SUPFAM" id="SSF51445">
    <property type="entry name" value="(Trans)glycosidases"/>
    <property type="match status" value="1"/>
</dbReference>
<dbReference type="Gene3D" id="3.40.50.880">
    <property type="match status" value="1"/>
</dbReference>
<name>A0A410X468_9BACL</name>
<dbReference type="Pfam" id="PF02449">
    <property type="entry name" value="Glyco_hydro_42"/>
    <property type="match status" value="1"/>
</dbReference>
<dbReference type="Gene3D" id="3.20.20.80">
    <property type="entry name" value="Glycosidases"/>
    <property type="match status" value="1"/>
</dbReference>
<organism evidence="5 6">
    <name type="scientific">Paenibacillus chitinolyticus</name>
    <dbReference type="NCBI Taxonomy" id="79263"/>
    <lineage>
        <taxon>Bacteria</taxon>
        <taxon>Bacillati</taxon>
        <taxon>Bacillota</taxon>
        <taxon>Bacilli</taxon>
        <taxon>Bacillales</taxon>
        <taxon>Paenibacillaceae</taxon>
        <taxon>Paenibacillus</taxon>
    </lineage>
</organism>